<dbReference type="EMBL" id="QVMU01000031">
    <property type="protein sequence ID" value="RJX65873.1"/>
    <property type="molecule type" value="Genomic_DNA"/>
</dbReference>
<organism evidence="2 3">
    <name type="scientific">Vibrio sinensis</name>
    <dbReference type="NCBI Taxonomy" id="2302434"/>
    <lineage>
        <taxon>Bacteria</taxon>
        <taxon>Pseudomonadati</taxon>
        <taxon>Pseudomonadota</taxon>
        <taxon>Gammaproteobacteria</taxon>
        <taxon>Vibrionales</taxon>
        <taxon>Vibrionaceae</taxon>
        <taxon>Vibrio</taxon>
    </lineage>
</organism>
<dbReference type="AlphaFoldDB" id="A0A3A6Q695"/>
<feature type="region of interest" description="Disordered" evidence="1">
    <location>
        <begin position="75"/>
        <end position="107"/>
    </location>
</feature>
<reference evidence="2 3" key="1">
    <citation type="submission" date="2018-08" db="EMBL/GenBank/DDBJ databases">
        <title>Vibrio isolated from the Eastern China Marginal Seas.</title>
        <authorList>
            <person name="Li Y."/>
        </authorList>
    </citation>
    <scope>NUCLEOTIDE SEQUENCE [LARGE SCALE GENOMIC DNA]</scope>
    <source>
        <strain evidence="2 3">BEI233</strain>
    </source>
</reference>
<evidence type="ECO:0000256" key="1">
    <source>
        <dbReference type="SAM" id="MobiDB-lite"/>
    </source>
</evidence>
<name>A0A3A6Q695_9VIBR</name>
<gene>
    <name evidence="2" type="ORF">DZ860_21175</name>
</gene>
<evidence type="ECO:0000313" key="3">
    <source>
        <dbReference type="Proteomes" id="UP000273252"/>
    </source>
</evidence>
<feature type="compositionally biased region" description="Polar residues" evidence="1">
    <location>
        <begin position="88"/>
        <end position="105"/>
    </location>
</feature>
<dbReference type="RefSeq" id="WP_120035000.1">
    <property type="nucleotide sequence ID" value="NZ_QVMU01000031.1"/>
</dbReference>
<keyword evidence="3" id="KW-1185">Reference proteome</keyword>
<evidence type="ECO:0000313" key="2">
    <source>
        <dbReference type="EMBL" id="RJX65873.1"/>
    </source>
</evidence>
<protein>
    <submittedName>
        <fullName evidence="2">Uncharacterized protein</fullName>
    </submittedName>
</protein>
<sequence length="242" mass="27724">MGWKVVRIDFTRQLSVDCAFSEDKGHKKLTNGIAYVVVDELGNESFAGPTCVKKVDNPEAIRIVPDYTKGCFLQGESSESTQRDRSQRIQQAGNQNSTSKNPSNESDLERAVRYLTLRLELLGGYRKADWPQMSKVWEQYKLTNELSQEDIKKALVAADGKYSKYAHLSMVRLLPFYTVYRLLQSLDNTKIKGVTSDKNKKDALFVELYKDTSLSQDSLDTLNLLLDTYGFKKLRVRRNLFR</sequence>
<proteinExistence type="predicted"/>
<accession>A0A3A6Q695</accession>
<dbReference type="Proteomes" id="UP000273252">
    <property type="component" value="Unassembled WGS sequence"/>
</dbReference>
<dbReference type="OrthoDB" id="5682237at2"/>
<comment type="caution">
    <text evidence="2">The sequence shown here is derived from an EMBL/GenBank/DDBJ whole genome shotgun (WGS) entry which is preliminary data.</text>
</comment>